<proteinExistence type="predicted"/>
<evidence type="ECO:0000259" key="2">
    <source>
        <dbReference type="Pfam" id="PF03413"/>
    </source>
</evidence>
<dbReference type="Proteomes" id="UP001063350">
    <property type="component" value="Chromosome"/>
</dbReference>
<sequence length="124" mass="13758">MLYTGFSIAGDADTEVQNGTIRIQQDESEYPSLAVITMEQAKNIALATVQGQVLKMELENENGFLVYGVEVVTPEKTIIDVKIDAGSGEVLLMETDTVDYDHGGYREQDDNEHRDGGREDDDRD</sequence>
<feature type="region of interest" description="Disordered" evidence="1">
    <location>
        <begin position="99"/>
        <end position="124"/>
    </location>
</feature>
<evidence type="ECO:0000313" key="3">
    <source>
        <dbReference type="EMBL" id="BCO09497.1"/>
    </source>
</evidence>
<evidence type="ECO:0000256" key="1">
    <source>
        <dbReference type="SAM" id="MobiDB-lite"/>
    </source>
</evidence>
<dbReference type="Pfam" id="PF03413">
    <property type="entry name" value="PepSY"/>
    <property type="match status" value="1"/>
</dbReference>
<accession>A0A915U2U0</accession>
<reference evidence="3" key="1">
    <citation type="submission" date="2020-12" db="EMBL/GenBank/DDBJ databases">
        <title>Desulfobium dissulfuricans gen. nov., sp. nov., a novel mesophilic, sulfate-reducing bacterium isolated from a deep-sea hydrothermal vent.</title>
        <authorList>
            <person name="Hashimoto Y."/>
            <person name="Tame A."/>
            <person name="Sawayama S."/>
            <person name="Miyazaki J."/>
            <person name="Takai K."/>
            <person name="Nakagawa S."/>
        </authorList>
    </citation>
    <scope>NUCLEOTIDE SEQUENCE</scope>
    <source>
        <strain evidence="3">GF1</strain>
    </source>
</reference>
<protein>
    <recommendedName>
        <fullName evidence="2">PepSY domain-containing protein</fullName>
    </recommendedName>
</protein>
<organism evidence="3 4">
    <name type="scientific">Desulfolithobacter dissulfuricans</name>
    <dbReference type="NCBI Taxonomy" id="2795293"/>
    <lineage>
        <taxon>Bacteria</taxon>
        <taxon>Pseudomonadati</taxon>
        <taxon>Thermodesulfobacteriota</taxon>
        <taxon>Desulfobulbia</taxon>
        <taxon>Desulfobulbales</taxon>
        <taxon>Desulfobulbaceae</taxon>
        <taxon>Desulfolithobacter</taxon>
    </lineage>
</organism>
<name>A0A915U2U0_9BACT</name>
<dbReference type="AlphaFoldDB" id="A0A915U2U0"/>
<dbReference type="InterPro" id="IPR025711">
    <property type="entry name" value="PepSY"/>
</dbReference>
<feature type="domain" description="PepSY" evidence="2">
    <location>
        <begin position="36"/>
        <end position="92"/>
    </location>
</feature>
<dbReference type="RefSeq" id="WP_267926243.1">
    <property type="nucleotide sequence ID" value="NZ_AP024233.1"/>
</dbReference>
<keyword evidence="4" id="KW-1185">Reference proteome</keyword>
<dbReference type="KEGG" id="ddu:GF1_18730"/>
<dbReference type="Gene3D" id="3.10.450.40">
    <property type="match status" value="1"/>
</dbReference>
<evidence type="ECO:0000313" key="4">
    <source>
        <dbReference type="Proteomes" id="UP001063350"/>
    </source>
</evidence>
<gene>
    <name evidence="3" type="ORF">GF1_18730</name>
</gene>
<dbReference type="EMBL" id="AP024233">
    <property type="protein sequence ID" value="BCO09497.1"/>
    <property type="molecule type" value="Genomic_DNA"/>
</dbReference>
<feature type="compositionally biased region" description="Basic and acidic residues" evidence="1">
    <location>
        <begin position="99"/>
        <end position="117"/>
    </location>
</feature>